<organism evidence="2 3">
    <name type="scientific">Kineococcus glutinatus</name>
    <dbReference type="NCBI Taxonomy" id="1070872"/>
    <lineage>
        <taxon>Bacteria</taxon>
        <taxon>Bacillati</taxon>
        <taxon>Actinomycetota</taxon>
        <taxon>Actinomycetes</taxon>
        <taxon>Kineosporiales</taxon>
        <taxon>Kineosporiaceae</taxon>
        <taxon>Kineococcus</taxon>
    </lineage>
</organism>
<feature type="region of interest" description="Disordered" evidence="1">
    <location>
        <begin position="1"/>
        <end position="66"/>
    </location>
</feature>
<evidence type="ECO:0000256" key="1">
    <source>
        <dbReference type="SAM" id="MobiDB-lite"/>
    </source>
</evidence>
<dbReference type="RefSeq" id="WP_345712606.1">
    <property type="nucleotide sequence ID" value="NZ_BAABIL010000324.1"/>
</dbReference>
<protein>
    <submittedName>
        <fullName evidence="2">Uncharacterized protein</fullName>
    </submittedName>
</protein>
<dbReference type="Proteomes" id="UP001501195">
    <property type="component" value="Unassembled WGS sequence"/>
</dbReference>
<keyword evidence="3" id="KW-1185">Reference proteome</keyword>
<evidence type="ECO:0000313" key="3">
    <source>
        <dbReference type="Proteomes" id="UP001501195"/>
    </source>
</evidence>
<proteinExistence type="predicted"/>
<comment type="caution">
    <text evidence="2">The sequence shown here is derived from an EMBL/GenBank/DDBJ whole genome shotgun (WGS) entry which is preliminary data.</text>
</comment>
<sequence>MSSPQPETDPAEDLGVILPTESTPRDRQEHGKMPARPSDDQLEQLVEHERRVVHGEEDTPIPPATD</sequence>
<name>A0ABP9HY55_9ACTN</name>
<evidence type="ECO:0000313" key="2">
    <source>
        <dbReference type="EMBL" id="GAA4981721.1"/>
    </source>
</evidence>
<feature type="compositionally biased region" description="Basic and acidic residues" evidence="1">
    <location>
        <begin position="23"/>
        <end position="32"/>
    </location>
</feature>
<gene>
    <name evidence="2" type="ORF">GCM10023225_22170</name>
</gene>
<reference evidence="3" key="1">
    <citation type="journal article" date="2019" name="Int. J. Syst. Evol. Microbiol.">
        <title>The Global Catalogue of Microorganisms (GCM) 10K type strain sequencing project: providing services to taxonomists for standard genome sequencing and annotation.</title>
        <authorList>
            <consortium name="The Broad Institute Genomics Platform"/>
            <consortium name="The Broad Institute Genome Sequencing Center for Infectious Disease"/>
            <person name="Wu L."/>
            <person name="Ma J."/>
        </authorList>
    </citation>
    <scope>NUCLEOTIDE SEQUENCE [LARGE SCALE GENOMIC DNA]</scope>
    <source>
        <strain evidence="3">JCM 18126</strain>
    </source>
</reference>
<dbReference type="EMBL" id="BAABIL010000324">
    <property type="protein sequence ID" value="GAA4981721.1"/>
    <property type="molecule type" value="Genomic_DNA"/>
</dbReference>
<feature type="compositionally biased region" description="Basic and acidic residues" evidence="1">
    <location>
        <begin position="45"/>
        <end position="57"/>
    </location>
</feature>
<accession>A0ABP9HY55</accession>